<proteinExistence type="inferred from homology"/>
<name>A0A812DMY1_ACAPH</name>
<dbReference type="Proteomes" id="UP000597762">
    <property type="component" value="Unassembled WGS sequence"/>
</dbReference>
<keyword evidence="3" id="KW-1133">Transmembrane helix</keyword>
<evidence type="ECO:0000313" key="5">
    <source>
        <dbReference type="Proteomes" id="UP000597762"/>
    </source>
</evidence>
<comment type="caution">
    <text evidence="4">The sequence shown here is derived from an EMBL/GenBank/DDBJ whole genome shotgun (WGS) entry which is preliminary data.</text>
</comment>
<feature type="transmembrane region" description="Helical" evidence="3">
    <location>
        <begin position="421"/>
        <end position="442"/>
    </location>
</feature>
<dbReference type="AlphaFoldDB" id="A0A812DMY1"/>
<dbReference type="GO" id="GO:0012505">
    <property type="term" value="C:endomembrane system"/>
    <property type="evidence" value="ECO:0007669"/>
    <property type="project" value="TreeGrafter"/>
</dbReference>
<feature type="region of interest" description="Disordered" evidence="2">
    <location>
        <begin position="363"/>
        <end position="390"/>
    </location>
</feature>
<feature type="transmembrane region" description="Helical" evidence="3">
    <location>
        <begin position="551"/>
        <end position="573"/>
    </location>
</feature>
<sequence>MSGDFFVFFSISLPYLKDVSSTFFTNLSNSSPLPARQHHVLLFLIFFSFLSPDTPPFEIIMAQKMNYEDLPIDIHYNKLTEWLISRRHCQQNWPASALAVRDKINGAIKKLPDHEEVTKIIQGSKVNYVHVKKIVEFLSKDTESGKKNLFGQYANEMTKEWSDILKLYEKDNVYLIESAQIMGRNVNYEIPALKRQITRCQQIEKDCQKREEDYVTKAADLRRKYENACKRLGIEGKKVKAELYAQVHELPELLDSLCRHVIAVEEASIYYGDFVNFLMQNENLDKDCVPLIKYIIKNGNTTVYEWRTGKKPISIIDTDLIRNEEEANENNITENQSINWDAAEEIDFGDVEFDMSQITLESAGGKDDEAAIDWGDGEENKPSEETSDEGEDNFHLISLSLFFLSLVYSLSPLFLSCSFSLFLSLLFLFLSFLFLSSFSLSLSSFSFSLSLSPLSLFLSLSLLFVFFSLSPLCLFSLSPLSLFLSLSLSPLCLFLSLSPLCLFSLSLLFVFSLSLSSLSFLSLSPLCLFLSLSPFLSLLSLSLLFSLSPFLSLLFSLSFSLSPFSLSLLFLSLSLSLSSFSLLSLSPLSLSLFLSLLFLFLFSLSPLSLFSFLSLSSFSFSFSLSLLFLFLFFSLSPLSLSLFLSLSSFSFLVKELYNILFIIRISLYQMFVFTDDGIARGDDALTLLESVQTRNLLMEDLMELEFFLTQRLFEIEAPSNSLSTYQFHNAPDSILRTSSEVCTLANTVQAAWQLLNSDRMKHLLQLKRSPKYVDRLEDSLRQNLTQADKMVFREKEMILRKQQAFAEEEEIAPKLEVFKQDTLALKKQVESEISQKYNNRIVNIMGEINTI</sequence>
<dbReference type="Pfam" id="PF05600">
    <property type="entry name" value="CDK5RAP3"/>
    <property type="match status" value="2"/>
</dbReference>
<keyword evidence="3" id="KW-0812">Transmembrane</keyword>
<comment type="similarity">
    <text evidence="1">Belongs to the CDK5RAP3 family.</text>
</comment>
<reference evidence="4" key="1">
    <citation type="submission" date="2021-01" db="EMBL/GenBank/DDBJ databases">
        <authorList>
            <person name="Li R."/>
            <person name="Bekaert M."/>
        </authorList>
    </citation>
    <scope>NUCLEOTIDE SEQUENCE</scope>
    <source>
        <strain evidence="4">Farmed</strain>
    </source>
</reference>
<accession>A0A812DMY1</accession>
<keyword evidence="3" id="KW-0472">Membrane</keyword>
<evidence type="ECO:0000256" key="2">
    <source>
        <dbReference type="SAM" id="MobiDB-lite"/>
    </source>
</evidence>
<dbReference type="PANTHER" id="PTHR14894:SF0">
    <property type="entry name" value="CDK5 REGULATORY SUBUNIT-ASSOCIATED PROTEIN 3"/>
    <property type="match status" value="1"/>
</dbReference>
<evidence type="ECO:0000313" key="4">
    <source>
        <dbReference type="EMBL" id="CAE1306849.1"/>
    </source>
</evidence>
<gene>
    <name evidence="4" type="ORF">SPHA_59030</name>
</gene>
<dbReference type="EMBL" id="CAHIKZ030004081">
    <property type="protein sequence ID" value="CAE1306849.1"/>
    <property type="molecule type" value="Genomic_DNA"/>
</dbReference>
<feature type="transmembrane region" description="Helical" evidence="3">
    <location>
        <begin position="454"/>
        <end position="477"/>
    </location>
</feature>
<feature type="transmembrane region" description="Helical" evidence="3">
    <location>
        <begin position="622"/>
        <end position="644"/>
    </location>
</feature>
<feature type="transmembrane region" description="Helical" evidence="3">
    <location>
        <begin position="396"/>
        <end position="415"/>
    </location>
</feature>
<dbReference type="OrthoDB" id="340432at2759"/>
<dbReference type="PANTHER" id="PTHR14894">
    <property type="entry name" value="CDK5 REGULATORY SUBUNIT-ASSOCIATED PROTEIN 3"/>
    <property type="match status" value="1"/>
</dbReference>
<protein>
    <submittedName>
        <fullName evidence="4">Uncharacterized protein</fullName>
    </submittedName>
</protein>
<organism evidence="4 5">
    <name type="scientific">Acanthosepion pharaonis</name>
    <name type="common">Pharaoh cuttlefish</name>
    <name type="synonym">Sepia pharaonis</name>
    <dbReference type="NCBI Taxonomy" id="158019"/>
    <lineage>
        <taxon>Eukaryota</taxon>
        <taxon>Metazoa</taxon>
        <taxon>Spiralia</taxon>
        <taxon>Lophotrochozoa</taxon>
        <taxon>Mollusca</taxon>
        <taxon>Cephalopoda</taxon>
        <taxon>Coleoidea</taxon>
        <taxon>Decapodiformes</taxon>
        <taxon>Sepiida</taxon>
        <taxon>Sepiina</taxon>
        <taxon>Sepiidae</taxon>
        <taxon>Acanthosepion</taxon>
    </lineage>
</organism>
<dbReference type="InterPro" id="IPR008491">
    <property type="entry name" value="CDK5RAP3"/>
</dbReference>
<feature type="transmembrane region" description="Helical" evidence="3">
    <location>
        <begin position="523"/>
        <end position="545"/>
    </location>
</feature>
<feature type="transmembrane region" description="Helical" evidence="3">
    <location>
        <begin position="483"/>
        <end position="511"/>
    </location>
</feature>
<keyword evidence="5" id="KW-1185">Reference proteome</keyword>
<dbReference type="GO" id="GO:0007346">
    <property type="term" value="P:regulation of mitotic cell cycle"/>
    <property type="evidence" value="ECO:0007669"/>
    <property type="project" value="TreeGrafter"/>
</dbReference>
<evidence type="ECO:0000256" key="1">
    <source>
        <dbReference type="ARBA" id="ARBA00007478"/>
    </source>
</evidence>
<evidence type="ECO:0000256" key="3">
    <source>
        <dbReference type="SAM" id="Phobius"/>
    </source>
</evidence>
<feature type="transmembrane region" description="Helical" evidence="3">
    <location>
        <begin position="580"/>
        <end position="602"/>
    </location>
</feature>